<evidence type="ECO:0000256" key="2">
    <source>
        <dbReference type="ARBA" id="ARBA00006036"/>
    </source>
</evidence>
<keyword evidence="5" id="KW-1003">Cell membrane</keyword>
<name>A0ABZ2IYJ5_9BACT</name>
<dbReference type="Pfam" id="PF06450">
    <property type="entry name" value="NhaB"/>
    <property type="match status" value="2"/>
</dbReference>
<gene>
    <name evidence="14" type="primary">nhaB</name>
    <name evidence="14" type="ORF">V8V93_16055</name>
</gene>
<keyword evidence="4" id="KW-0050">Antiport</keyword>
<evidence type="ECO:0000256" key="3">
    <source>
        <dbReference type="ARBA" id="ARBA00022448"/>
    </source>
</evidence>
<feature type="transmembrane region" description="Helical" evidence="13">
    <location>
        <begin position="130"/>
        <end position="163"/>
    </location>
</feature>
<comment type="subcellular location">
    <subcellularLocation>
        <location evidence="1">Cell membrane</location>
        <topology evidence="1">Multi-pass membrane protein</topology>
    </subcellularLocation>
</comment>
<dbReference type="HAMAP" id="MF_01599">
    <property type="entry name" value="NhaB"/>
    <property type="match status" value="1"/>
</dbReference>
<feature type="transmembrane region" description="Helical" evidence="13">
    <location>
        <begin position="93"/>
        <end position="110"/>
    </location>
</feature>
<feature type="transmembrane region" description="Helical" evidence="13">
    <location>
        <begin position="521"/>
        <end position="539"/>
    </location>
</feature>
<dbReference type="Proteomes" id="UP001385389">
    <property type="component" value="Chromosome"/>
</dbReference>
<accession>A0ABZ2IYJ5</accession>
<feature type="transmembrane region" description="Helical" evidence="13">
    <location>
        <begin position="241"/>
        <end position="263"/>
    </location>
</feature>
<evidence type="ECO:0000256" key="6">
    <source>
        <dbReference type="ARBA" id="ARBA00022519"/>
    </source>
</evidence>
<evidence type="ECO:0000256" key="7">
    <source>
        <dbReference type="ARBA" id="ARBA00022692"/>
    </source>
</evidence>
<keyword evidence="8 13" id="KW-1133">Transmembrane helix</keyword>
<reference evidence="14 15" key="1">
    <citation type="submission" date="2024-03" db="EMBL/GenBank/DDBJ databases">
        <title>Phenotype and Genome Characterization of a Sulfate-Reducing Bacterium Pseudodesulfovibrio sp. strain 5S69, isolated from Petroleum Reservoir in Tatarstan (Russia).</title>
        <authorList>
            <person name="Bidzhieva S.K."/>
            <person name="Kadnikov V."/>
            <person name="Tourova T.P."/>
            <person name="Samigullina S.R."/>
            <person name="Sokolova D.S."/>
            <person name="Poltaraus A.B."/>
            <person name="Avtukh A.N."/>
            <person name="Tereshina V.M."/>
            <person name="Mardanov A.V."/>
            <person name="Nazina T.N."/>
        </authorList>
    </citation>
    <scope>NUCLEOTIDE SEQUENCE [LARGE SCALE GENOMIC DNA]</scope>
    <source>
        <strain evidence="14 15">5S69</strain>
    </source>
</reference>
<keyword evidence="15" id="KW-1185">Reference proteome</keyword>
<evidence type="ECO:0000313" key="14">
    <source>
        <dbReference type="EMBL" id="WWX21946.1"/>
    </source>
</evidence>
<evidence type="ECO:0000256" key="10">
    <source>
        <dbReference type="ARBA" id="ARBA00023065"/>
    </source>
</evidence>
<evidence type="ECO:0000256" key="5">
    <source>
        <dbReference type="ARBA" id="ARBA00022475"/>
    </source>
</evidence>
<comment type="similarity">
    <text evidence="2">Belongs to the NhaB Na(+)/H(+) (TC 2.A.34) antiporter family.</text>
</comment>
<dbReference type="NCBIfam" id="NF007093">
    <property type="entry name" value="PRK09547.1"/>
    <property type="match status" value="1"/>
</dbReference>
<evidence type="ECO:0000256" key="1">
    <source>
        <dbReference type="ARBA" id="ARBA00004651"/>
    </source>
</evidence>
<evidence type="ECO:0000256" key="4">
    <source>
        <dbReference type="ARBA" id="ARBA00022449"/>
    </source>
</evidence>
<evidence type="ECO:0000313" key="15">
    <source>
        <dbReference type="Proteomes" id="UP001385389"/>
    </source>
</evidence>
<evidence type="ECO:0000256" key="9">
    <source>
        <dbReference type="ARBA" id="ARBA00023053"/>
    </source>
</evidence>
<evidence type="ECO:0000256" key="11">
    <source>
        <dbReference type="ARBA" id="ARBA00023136"/>
    </source>
</evidence>
<dbReference type="InterPro" id="IPR004671">
    <property type="entry name" value="Na+/H+_antiporter_NhaB"/>
</dbReference>
<keyword evidence="3" id="KW-0813">Transport</keyword>
<keyword evidence="11 13" id="KW-0472">Membrane</keyword>
<dbReference type="EMBL" id="CP146609">
    <property type="protein sequence ID" value="WWX21946.1"/>
    <property type="molecule type" value="Genomic_DNA"/>
</dbReference>
<evidence type="ECO:0000256" key="13">
    <source>
        <dbReference type="SAM" id="Phobius"/>
    </source>
</evidence>
<sequence length="540" mass="58746">MKTPLSKTFVETFLGNAPGWYKLTIIGFLVLNPVLILTVGTFIAGWALIAEFIFTLAMALKCYPLPAGGLLALEAVILGMTSPETVYHEALKNFEVILLLIFMVAGIYFMKDFLQFTFTRILVRVRSKKVIALLFCLAGAFLSAFLDALTVTAVIMAVAFGFYNVYHRFASGTGAADSHDLVNDESVKETSREELLEFRGFLRNLMMHGAVGTALGGVCTLVGEPQNLLVGGEMGWHFVPFFLHAMPVTLPVLAVGLLTCLAVEQFHIFGYGFQMPGNIRSFLLETAVQMEEKQGQKGKLKLVIQACTGIWLVLALAFHLAAVGLIGLSVIILLTAFTGITEEHQLGHAFEEALPFTALLVVFFSVVAVIHSQELFAPIIEFVLSLKGQDQLAAYYIANGLLSSISDNVFVATVYISETKLHFIHVLGSIPHIGMTGQALMDKLTDPHIARADVLATLPQDAAMRVKETMEHLDKLAVAINTGTNIPSVATPNGQAAFLFLLTSALAPVIRLSYGRMVMLALPYTITMSLTGLMAVYVFL</sequence>
<organism evidence="14 15">
    <name type="scientific">Pseudodesulfovibrio methanolicus</name>
    <dbReference type="NCBI Taxonomy" id="3126690"/>
    <lineage>
        <taxon>Bacteria</taxon>
        <taxon>Pseudomonadati</taxon>
        <taxon>Thermodesulfobacteriota</taxon>
        <taxon>Desulfovibrionia</taxon>
        <taxon>Desulfovibrionales</taxon>
        <taxon>Desulfovibrionaceae</taxon>
    </lineage>
</organism>
<feature type="transmembrane region" description="Helical" evidence="13">
    <location>
        <begin position="20"/>
        <end position="50"/>
    </location>
</feature>
<feature type="transmembrane region" description="Helical" evidence="13">
    <location>
        <begin position="353"/>
        <end position="371"/>
    </location>
</feature>
<keyword evidence="6" id="KW-0997">Cell inner membrane</keyword>
<evidence type="ECO:0000256" key="8">
    <source>
        <dbReference type="ARBA" id="ARBA00022989"/>
    </source>
</evidence>
<evidence type="ECO:0000256" key="12">
    <source>
        <dbReference type="ARBA" id="ARBA00023201"/>
    </source>
</evidence>
<feature type="transmembrane region" description="Helical" evidence="13">
    <location>
        <begin position="302"/>
        <end position="333"/>
    </location>
</feature>
<keyword evidence="12" id="KW-0739">Sodium transport</keyword>
<keyword evidence="7 13" id="KW-0812">Transmembrane</keyword>
<dbReference type="PANTHER" id="PTHR43302:SF1">
    <property type="entry name" value="NA(+)_H(+) ANTIPORTER NHAB"/>
    <property type="match status" value="1"/>
</dbReference>
<keyword evidence="9" id="KW-0915">Sodium</keyword>
<dbReference type="PANTHER" id="PTHR43302">
    <property type="entry name" value="TRANSPORTER ARSB-RELATED"/>
    <property type="match status" value="1"/>
</dbReference>
<proteinExistence type="inferred from homology"/>
<dbReference type="RefSeq" id="WP_338667618.1">
    <property type="nucleotide sequence ID" value="NZ_CP146609.1"/>
</dbReference>
<keyword evidence="10" id="KW-0406">Ion transport</keyword>
<feature type="transmembrane region" description="Helical" evidence="13">
    <location>
        <begin position="62"/>
        <end position="81"/>
    </location>
</feature>
<protein>
    <submittedName>
        <fullName evidence="14">Sodium/proton antiporter NhaB</fullName>
    </submittedName>
</protein>